<dbReference type="GO" id="GO:0008168">
    <property type="term" value="F:methyltransferase activity"/>
    <property type="evidence" value="ECO:0007669"/>
    <property type="project" value="UniProtKB-KW"/>
</dbReference>
<feature type="transmembrane region" description="Helical" evidence="5">
    <location>
        <begin position="113"/>
        <end position="144"/>
    </location>
</feature>
<evidence type="ECO:0000256" key="2">
    <source>
        <dbReference type="ARBA" id="ARBA00022692"/>
    </source>
</evidence>
<gene>
    <name evidence="6" type="ORF">CRM82_11880</name>
</gene>
<comment type="caution">
    <text evidence="6">The sequence shown here is derived from an EMBL/GenBank/DDBJ whole genome shotgun (WGS) entry which is preliminary data.</text>
</comment>
<evidence type="ECO:0000256" key="1">
    <source>
        <dbReference type="ARBA" id="ARBA00004127"/>
    </source>
</evidence>
<dbReference type="Gene3D" id="1.20.120.1630">
    <property type="match status" value="1"/>
</dbReference>
<evidence type="ECO:0000256" key="4">
    <source>
        <dbReference type="ARBA" id="ARBA00023136"/>
    </source>
</evidence>
<keyword evidence="3 5" id="KW-1133">Transmembrane helix</keyword>
<evidence type="ECO:0000313" key="6">
    <source>
        <dbReference type="EMBL" id="PEH89204.1"/>
    </source>
</evidence>
<name>A0A2A7UVF6_COMTR</name>
<evidence type="ECO:0000256" key="5">
    <source>
        <dbReference type="SAM" id="Phobius"/>
    </source>
</evidence>
<comment type="subcellular location">
    <subcellularLocation>
        <location evidence="1">Endomembrane system</location>
        <topology evidence="1">Multi-pass membrane protein</topology>
    </subcellularLocation>
</comment>
<feature type="transmembrane region" description="Helical" evidence="5">
    <location>
        <begin position="29"/>
        <end position="49"/>
    </location>
</feature>
<keyword evidence="2 5" id="KW-0812">Transmembrane</keyword>
<dbReference type="Proteomes" id="UP000220246">
    <property type="component" value="Unassembled WGS sequence"/>
</dbReference>
<dbReference type="EMBL" id="PDEA01000001">
    <property type="protein sequence ID" value="PEH89204.1"/>
    <property type="molecule type" value="Genomic_DNA"/>
</dbReference>
<sequence length="175" mass="19299">MLAAQRFHHHFIDSPMPTRPSSQQPSSWLSLRVPPLALFALFAAAIWLLPDLLPIRRPGAGVAATVLAVLGGGFCLAGVLEFRRARTTVNPVNPAASSALVVRGVYRLTRNPMYLGFALLLLAFALGLGKLSGLLAVMVFMAYLQHFQIRPEEAALRTRFGAAFDRYCQQVRRWL</sequence>
<dbReference type="PANTHER" id="PTHR12714">
    <property type="entry name" value="PROTEIN-S ISOPRENYLCYSTEINE O-METHYLTRANSFERASE"/>
    <property type="match status" value="1"/>
</dbReference>
<dbReference type="PANTHER" id="PTHR12714:SF24">
    <property type="entry name" value="SLR1182 PROTEIN"/>
    <property type="match status" value="1"/>
</dbReference>
<reference evidence="7" key="1">
    <citation type="submission" date="2017-09" db="EMBL/GenBank/DDBJ databases">
        <title>FDA dAtabase for Regulatory Grade micrObial Sequences (FDA-ARGOS): Supporting development and validation of Infectious Disease Dx tests.</title>
        <authorList>
            <person name="Minogue T."/>
            <person name="Wolcott M."/>
            <person name="Wasieloski L."/>
            <person name="Aguilar W."/>
            <person name="Moore D."/>
            <person name="Tallon L."/>
            <person name="Sadzewicz L."/>
            <person name="Ott S."/>
            <person name="Zhao X."/>
            <person name="Nagaraj S."/>
            <person name="Vavikolanu K."/>
            <person name="Aluvathingal J."/>
            <person name="Nadendla S."/>
            <person name="Sichtig H."/>
        </authorList>
    </citation>
    <scope>NUCLEOTIDE SEQUENCE [LARGE SCALE GENOMIC DNA]</scope>
    <source>
        <strain evidence="7">FDAARGOS_394</strain>
    </source>
</reference>
<dbReference type="GO" id="GO:0032259">
    <property type="term" value="P:methylation"/>
    <property type="evidence" value="ECO:0007669"/>
    <property type="project" value="UniProtKB-KW"/>
</dbReference>
<feature type="transmembrane region" description="Helical" evidence="5">
    <location>
        <begin position="61"/>
        <end position="80"/>
    </location>
</feature>
<protein>
    <submittedName>
        <fullName evidence="6">Isoprenylcysteine carboxylmethyltransferase family protein</fullName>
    </submittedName>
</protein>
<dbReference type="Pfam" id="PF04191">
    <property type="entry name" value="PEMT"/>
    <property type="match status" value="1"/>
</dbReference>
<dbReference type="OrthoDB" id="9811969at2"/>
<dbReference type="AlphaFoldDB" id="A0A2A7UVF6"/>
<accession>A0A2A7UVF6</accession>
<keyword evidence="4 5" id="KW-0472">Membrane</keyword>
<dbReference type="InterPro" id="IPR007318">
    <property type="entry name" value="Phopholipid_MeTrfase"/>
</dbReference>
<keyword evidence="7" id="KW-1185">Reference proteome</keyword>
<dbReference type="STRING" id="1219032.GCA_001515545_01323"/>
<evidence type="ECO:0000313" key="7">
    <source>
        <dbReference type="Proteomes" id="UP000220246"/>
    </source>
</evidence>
<organism evidence="6 7">
    <name type="scientific">Comamonas terrigena</name>
    <dbReference type="NCBI Taxonomy" id="32013"/>
    <lineage>
        <taxon>Bacteria</taxon>
        <taxon>Pseudomonadati</taxon>
        <taxon>Pseudomonadota</taxon>
        <taxon>Betaproteobacteria</taxon>
        <taxon>Burkholderiales</taxon>
        <taxon>Comamonadaceae</taxon>
        <taxon>Comamonas</taxon>
    </lineage>
</organism>
<evidence type="ECO:0000256" key="3">
    <source>
        <dbReference type="ARBA" id="ARBA00022989"/>
    </source>
</evidence>
<keyword evidence="6" id="KW-0489">Methyltransferase</keyword>
<proteinExistence type="predicted"/>
<keyword evidence="6" id="KW-0808">Transferase</keyword>
<dbReference type="GO" id="GO:0012505">
    <property type="term" value="C:endomembrane system"/>
    <property type="evidence" value="ECO:0007669"/>
    <property type="project" value="UniProtKB-SubCell"/>
</dbReference>